<dbReference type="HAMAP" id="MF_01365_B">
    <property type="entry name" value="Ribosomal_uL6_B"/>
    <property type="match status" value="1"/>
</dbReference>
<dbReference type="EMBL" id="AP009608">
    <property type="protein sequence ID" value="BAH70072.1"/>
    <property type="molecule type" value="Genomic_DNA"/>
</dbReference>
<dbReference type="InterPro" id="IPR020040">
    <property type="entry name" value="Ribosomal_uL6_a/b-dom"/>
</dbReference>
<dbReference type="InterPro" id="IPR000702">
    <property type="entry name" value="Ribosomal_uL6-like"/>
</dbReference>
<dbReference type="PANTHER" id="PTHR11655:SF14">
    <property type="entry name" value="LARGE RIBOSOMAL SUBUNIT PROTEIN UL6M"/>
    <property type="match status" value="1"/>
</dbReference>
<dbReference type="Gene3D" id="3.90.930.12">
    <property type="entry name" value="Ribosomal protein L6, alpha-beta domain"/>
    <property type="match status" value="2"/>
</dbReference>
<dbReference type="KEGG" id="mfp:MBIO_0807"/>
<evidence type="ECO:0000259" key="9">
    <source>
        <dbReference type="Pfam" id="PF00347"/>
    </source>
</evidence>
<evidence type="ECO:0000313" key="10">
    <source>
        <dbReference type="EMBL" id="BAH70072.1"/>
    </source>
</evidence>
<dbReference type="Proteomes" id="UP000006810">
    <property type="component" value="Chromosome"/>
</dbReference>
<dbReference type="GO" id="GO:0019843">
    <property type="term" value="F:rRNA binding"/>
    <property type="evidence" value="ECO:0007669"/>
    <property type="project" value="UniProtKB-UniRule"/>
</dbReference>
<comment type="function">
    <text evidence="6 8">This protein binds to the 23S rRNA, and is important in its secondary structure. It is located near the subunit interface in the base of the L7/L12 stalk, and near the tRNA binding site of the peptidyltransferase center.</text>
</comment>
<evidence type="ECO:0000256" key="1">
    <source>
        <dbReference type="ARBA" id="ARBA00009356"/>
    </source>
</evidence>
<keyword evidence="3 6" id="KW-0694">RNA-binding</keyword>
<evidence type="ECO:0000256" key="4">
    <source>
        <dbReference type="ARBA" id="ARBA00022980"/>
    </source>
</evidence>
<keyword evidence="2 6" id="KW-0699">rRNA-binding</keyword>
<keyword evidence="11" id="KW-1185">Reference proteome</keyword>
<reference evidence="10 11" key="1">
    <citation type="journal article" date="2009" name="Curr. Microbiol.">
        <title>Molecular cloning and expression of a novel cholinephosphotransferase involved in glycoglycerophospholipid biosynthesis of Mycoplasma fermentans.</title>
        <authorList>
            <person name="Ishida N."/>
            <person name="Irikura D."/>
            <person name="Matsuda K."/>
            <person name="Sato S."/>
            <person name="Asano K."/>
        </authorList>
    </citation>
    <scope>NUCLEOTIDE SEQUENCE [LARGE SCALE GENOMIC DNA]</scope>
    <source>
        <strain evidence="11">ATCC 19989 / NBRC 14854 / NCTC 10117 / PG18</strain>
    </source>
</reference>
<dbReference type="NCBIfam" id="TIGR03654">
    <property type="entry name" value="L6_bact"/>
    <property type="match status" value="1"/>
</dbReference>
<keyword evidence="4 6" id="KW-0689">Ribosomal protein</keyword>
<dbReference type="FunFam" id="3.90.930.12:FF:000002">
    <property type="entry name" value="50S ribosomal protein L6"/>
    <property type="match status" value="1"/>
</dbReference>
<dbReference type="eggNOG" id="COG0097">
    <property type="taxonomic scope" value="Bacteria"/>
</dbReference>
<accession>C4XG00</accession>
<evidence type="ECO:0000256" key="2">
    <source>
        <dbReference type="ARBA" id="ARBA00022730"/>
    </source>
</evidence>
<name>C4XG00_MYCFP</name>
<dbReference type="PIRSF" id="PIRSF002162">
    <property type="entry name" value="Ribosomal_L6"/>
    <property type="match status" value="1"/>
</dbReference>
<dbReference type="PANTHER" id="PTHR11655">
    <property type="entry name" value="60S/50S RIBOSOMAL PROTEIN L6/L9"/>
    <property type="match status" value="1"/>
</dbReference>
<dbReference type="PATRIC" id="fig|496833.3.peg.401"/>
<dbReference type="AlphaFoldDB" id="C4XG00"/>
<evidence type="ECO:0000256" key="3">
    <source>
        <dbReference type="ARBA" id="ARBA00022884"/>
    </source>
</evidence>
<dbReference type="InterPro" id="IPR019906">
    <property type="entry name" value="Ribosomal_uL6_bac-type"/>
</dbReference>
<dbReference type="FunFam" id="3.90.930.12:FF:000001">
    <property type="entry name" value="50S ribosomal protein L6"/>
    <property type="match status" value="1"/>
</dbReference>
<protein>
    <recommendedName>
        <fullName evidence="6">Large ribosomal subunit protein uL6</fullName>
    </recommendedName>
</protein>
<feature type="domain" description="Large ribosomal subunit protein uL6 alpha-beta" evidence="9">
    <location>
        <begin position="17"/>
        <end position="88"/>
    </location>
</feature>
<gene>
    <name evidence="6" type="primary">rplF</name>
    <name evidence="10" type="ordered locus">MBIO_0807</name>
</gene>
<sequence>MIGRCFMSRVGNRVLNIPAGVEVNLNGTTLNVKGSLGQLEKTFSPLIAIKIENNQITTLRANEEKHTKQLHGTTNALIQGMLEGVSKGFKKELAIKGVGYKAALNGQTLELTVGYSHIVSLSVPEGVKVEVPKPLEIIISGIDKEKVGQFAAVVHDVRRPNSYSGKGISYKGEYIRIKEGKTASK</sequence>
<dbReference type="GO" id="GO:0003735">
    <property type="term" value="F:structural constituent of ribosome"/>
    <property type="evidence" value="ECO:0007669"/>
    <property type="project" value="UniProtKB-UniRule"/>
</dbReference>
<comment type="subunit">
    <text evidence="6">Part of the 50S ribosomal subunit.</text>
</comment>
<evidence type="ECO:0000256" key="6">
    <source>
        <dbReference type="HAMAP-Rule" id="MF_01365"/>
    </source>
</evidence>
<proteinExistence type="inferred from homology"/>
<dbReference type="Pfam" id="PF00347">
    <property type="entry name" value="Ribosomal_L6"/>
    <property type="match status" value="2"/>
</dbReference>
<dbReference type="InterPro" id="IPR036789">
    <property type="entry name" value="Ribosomal_uL6-like_a/b-dom_sf"/>
</dbReference>
<evidence type="ECO:0000256" key="7">
    <source>
        <dbReference type="RuleBase" id="RU003869"/>
    </source>
</evidence>
<comment type="similarity">
    <text evidence="1 6 7">Belongs to the universal ribosomal protein uL6 family.</text>
</comment>
<evidence type="ECO:0000256" key="8">
    <source>
        <dbReference type="RuleBase" id="RU003870"/>
    </source>
</evidence>
<evidence type="ECO:0000313" key="11">
    <source>
        <dbReference type="Proteomes" id="UP000006810"/>
    </source>
</evidence>
<organism evidence="10 11">
    <name type="scientific">Mycoplasmopsis fermentans (strain ATCC 19989 / NBRC 14854 / NCTC 10117 / PG18)</name>
    <name type="common">Mycoplasma fermentans</name>
    <dbReference type="NCBI Taxonomy" id="496833"/>
    <lineage>
        <taxon>Bacteria</taxon>
        <taxon>Bacillati</taxon>
        <taxon>Mycoplasmatota</taxon>
        <taxon>Mycoplasmoidales</taxon>
        <taxon>Metamycoplasmataceae</taxon>
        <taxon>Mycoplasmopsis</taxon>
    </lineage>
</organism>
<feature type="domain" description="Large ribosomal subunit protein uL6 alpha-beta" evidence="9">
    <location>
        <begin position="97"/>
        <end position="170"/>
    </location>
</feature>
<dbReference type="GO" id="GO:0002181">
    <property type="term" value="P:cytoplasmic translation"/>
    <property type="evidence" value="ECO:0007669"/>
    <property type="project" value="TreeGrafter"/>
</dbReference>
<dbReference type="SUPFAM" id="SSF56053">
    <property type="entry name" value="Ribosomal protein L6"/>
    <property type="match status" value="2"/>
</dbReference>
<keyword evidence="5 6" id="KW-0687">Ribonucleoprotein</keyword>
<dbReference type="PRINTS" id="PR00059">
    <property type="entry name" value="RIBOSOMALL6"/>
</dbReference>
<dbReference type="HOGENOM" id="CLU_065464_1_2_14"/>
<evidence type="ECO:0000256" key="5">
    <source>
        <dbReference type="ARBA" id="ARBA00023274"/>
    </source>
</evidence>
<dbReference type="GO" id="GO:0022625">
    <property type="term" value="C:cytosolic large ribosomal subunit"/>
    <property type="evidence" value="ECO:0007669"/>
    <property type="project" value="UniProtKB-UniRule"/>
</dbReference>